<proteinExistence type="predicted"/>
<protein>
    <submittedName>
        <fullName evidence="3">Glucokinase</fullName>
    </submittedName>
</protein>
<dbReference type="Proteomes" id="UP000247498">
    <property type="component" value="Unassembled WGS sequence"/>
</dbReference>
<dbReference type="GO" id="GO:0006096">
    <property type="term" value="P:glycolytic process"/>
    <property type="evidence" value="ECO:0007669"/>
    <property type="project" value="InterPro"/>
</dbReference>
<dbReference type="Gene3D" id="3.40.367.20">
    <property type="match status" value="1"/>
</dbReference>
<dbReference type="GO" id="GO:0005536">
    <property type="term" value="F:D-glucose binding"/>
    <property type="evidence" value="ECO:0007669"/>
    <property type="project" value="InterPro"/>
</dbReference>
<dbReference type="Gene3D" id="3.30.420.40">
    <property type="match status" value="1"/>
</dbReference>
<evidence type="ECO:0000313" key="4">
    <source>
        <dbReference type="Proteomes" id="UP000247498"/>
    </source>
</evidence>
<dbReference type="PANTHER" id="PTHR47363">
    <property type="entry name" value="GLUCOKINASE"/>
    <property type="match status" value="1"/>
</dbReference>
<dbReference type="EMBL" id="BDRX01000140">
    <property type="protein sequence ID" value="GBF98951.1"/>
    <property type="molecule type" value="Genomic_DNA"/>
</dbReference>
<dbReference type="OrthoDB" id="10251652at2759"/>
<dbReference type="AlphaFoldDB" id="A0A2V0PGK1"/>
<dbReference type="InParanoid" id="A0A2V0PGK1"/>
<dbReference type="GO" id="GO:0005524">
    <property type="term" value="F:ATP binding"/>
    <property type="evidence" value="ECO:0007669"/>
    <property type="project" value="InterPro"/>
</dbReference>
<keyword evidence="4" id="KW-1185">Reference proteome</keyword>
<organism evidence="3 4">
    <name type="scientific">Raphidocelis subcapitata</name>
    <dbReference type="NCBI Taxonomy" id="307507"/>
    <lineage>
        <taxon>Eukaryota</taxon>
        <taxon>Viridiplantae</taxon>
        <taxon>Chlorophyta</taxon>
        <taxon>core chlorophytes</taxon>
        <taxon>Chlorophyceae</taxon>
        <taxon>CS clade</taxon>
        <taxon>Sphaeropleales</taxon>
        <taxon>Selenastraceae</taxon>
        <taxon>Raphidocelis</taxon>
    </lineage>
</organism>
<keyword evidence="2 3" id="KW-0418">Kinase</keyword>
<dbReference type="SUPFAM" id="SSF53067">
    <property type="entry name" value="Actin-like ATPase domain"/>
    <property type="match status" value="1"/>
</dbReference>
<dbReference type="STRING" id="307507.A0A2V0PGK1"/>
<evidence type="ECO:0000313" key="3">
    <source>
        <dbReference type="EMBL" id="GBF98951.1"/>
    </source>
</evidence>
<evidence type="ECO:0000256" key="2">
    <source>
        <dbReference type="ARBA" id="ARBA00022777"/>
    </source>
</evidence>
<name>A0A2V0PGK1_9CHLO</name>
<evidence type="ECO:0000256" key="1">
    <source>
        <dbReference type="ARBA" id="ARBA00022679"/>
    </source>
</evidence>
<dbReference type="InterPro" id="IPR043129">
    <property type="entry name" value="ATPase_NBD"/>
</dbReference>
<dbReference type="CDD" id="cd24008">
    <property type="entry name" value="ASKHA_NBD_GLK"/>
    <property type="match status" value="1"/>
</dbReference>
<gene>
    <name evidence="3" type="ORF">Rsub_12597</name>
</gene>
<dbReference type="Pfam" id="PF02685">
    <property type="entry name" value="Glucokinase"/>
    <property type="match status" value="1"/>
</dbReference>
<dbReference type="GO" id="GO:0004340">
    <property type="term" value="F:glucokinase activity"/>
    <property type="evidence" value="ECO:0007669"/>
    <property type="project" value="InterPro"/>
</dbReference>
<comment type="caution">
    <text evidence="3">The sequence shown here is derived from an EMBL/GenBank/DDBJ whole genome shotgun (WGS) entry which is preliminary data.</text>
</comment>
<accession>A0A2V0PGK1</accession>
<dbReference type="PANTHER" id="PTHR47363:SF1">
    <property type="entry name" value="GLUCOKINASE"/>
    <property type="match status" value="1"/>
</dbReference>
<keyword evidence="1" id="KW-0808">Transferase</keyword>
<dbReference type="InterPro" id="IPR003836">
    <property type="entry name" value="Glucokinase"/>
</dbReference>
<sequence length="326" mass="34295">MRTATARPHCAAARPAPAAFIKSIGRPSHARARSVTVRAESAAAPLVLTGDIGGTNARLSIWQGVEELTSETYPTSQFPEFEDAFEAFLEVSVLNDFEAVGYGVPALGPGDVVPLNPNAAPVAQAPKCVMGPGTGLGAAQLFWDTGRGGYTVVPGEGAHATFAPRGWRQQALAAWVTSRLGHCEIEEVACGRGLELIYEFLISDDTRASADGKPLAKLSAPEITARASEADPLASEAVEIFLSVVGAEAGAMALRSLARGGVYIAGGIVPRLMERAGALRGAFLMPRGRERFQGILQSIPLYVVTNTKVGIIGSREYALRSLAQRQ</sequence>
<reference evidence="3 4" key="1">
    <citation type="journal article" date="2018" name="Sci. Rep.">
        <title>Raphidocelis subcapitata (=Pseudokirchneriella subcapitata) provides an insight into genome evolution and environmental adaptations in the Sphaeropleales.</title>
        <authorList>
            <person name="Suzuki S."/>
            <person name="Yamaguchi H."/>
            <person name="Nakajima N."/>
            <person name="Kawachi M."/>
        </authorList>
    </citation>
    <scope>NUCLEOTIDE SEQUENCE [LARGE SCALE GENOMIC DNA]</scope>
    <source>
        <strain evidence="3 4">NIES-35</strain>
    </source>
</reference>